<dbReference type="Gene3D" id="3.40.50.2300">
    <property type="match status" value="3"/>
</dbReference>
<feature type="chain" id="PRO_5015715576" evidence="1">
    <location>
        <begin position="19"/>
        <end position="572"/>
    </location>
</feature>
<evidence type="ECO:0000313" key="3">
    <source>
        <dbReference type="Proteomes" id="UP000237865"/>
    </source>
</evidence>
<feature type="signal peptide" evidence="1">
    <location>
        <begin position="1"/>
        <end position="18"/>
    </location>
</feature>
<dbReference type="STRING" id="1399797.GCA_000518285_00115"/>
<dbReference type="PROSITE" id="PS51257">
    <property type="entry name" value="PROKAR_LIPOPROTEIN"/>
    <property type="match status" value="1"/>
</dbReference>
<sequence length="572" mass="62288">MKKILTSLSAFSSVGLTAATVVACIPAKFAEGPIGQRVVIVTDGGNIRDRSFNESAWEGVIEYGAQVHQNIYEDAARTKKVDVKTKEEALKFDYASSLMGRQFDPEHPGVDKVKGQTYDLPKKYSSNYVETAGHNTNDFYAGYKMGLYKNADAILLAGFGHLASISKLIEWMEEDEKTLVLLDSSVDYDYVKNADGTDKIDPITKKKIPQKNKNVISVQYNSELSGFNAAWDTALWANMPKIDMATGRWDSKGGLNGDASGNDKISMGTFGGISAKNSVDNSMWGYLVAINLFNDTMAGKTYTLKDAAGVAKEFTPKKIDFGNVGSDNVDKVKASGNSDQTWFSNSFGLGDANKTVLPHLIENKTDIIMGVAGPQTNDIVTPVGAKYSPFIVGIDTDQITSVGKDTNSTDRFITSSIKGLMPAAVEEFKKSKSLKHIYKDEKKKEIEYYVNGNDIDDGQLAEQKPDWVISSSRDAKEKWAPGKNLAINAVKYSEGIGATMFAKLPGIYAAAGKAPENYFQPASIKAATEMIMKASADKPETWTIEQNGISGYMDYFQKFIASLTITPNGGNS</sequence>
<accession>A0A2S5REE8</accession>
<comment type="caution">
    <text evidence="2">The sequence shown here is derived from an EMBL/GenBank/DDBJ whole genome shotgun (WGS) entry which is preliminary data.</text>
</comment>
<gene>
    <name evidence="2" type="ORF">ELUCI_v1c05980</name>
</gene>
<keyword evidence="1" id="KW-0732">Signal</keyword>
<dbReference type="RefSeq" id="WP_028126336.1">
    <property type="nucleotide sequence ID" value="NZ_PHNE01000002.1"/>
</dbReference>
<dbReference type="PANTHER" id="PTHR34296">
    <property type="entry name" value="TRANSCRIPTIONAL ACTIVATOR PROTEIN MED"/>
    <property type="match status" value="1"/>
</dbReference>
<dbReference type="Proteomes" id="UP000237865">
    <property type="component" value="Unassembled WGS sequence"/>
</dbReference>
<protein>
    <submittedName>
        <fullName evidence="2">Ribose/galactose ABC transporter substrate-binding protein</fullName>
    </submittedName>
</protein>
<dbReference type="PANTHER" id="PTHR34296:SF2">
    <property type="entry name" value="ABC TRANSPORTER GUANOSINE-BINDING PROTEIN NUPN"/>
    <property type="match status" value="1"/>
</dbReference>
<proteinExistence type="predicted"/>
<evidence type="ECO:0000256" key="1">
    <source>
        <dbReference type="SAM" id="SignalP"/>
    </source>
</evidence>
<dbReference type="InterPro" id="IPR050957">
    <property type="entry name" value="BMP_lipoprotein"/>
</dbReference>
<dbReference type="AlphaFoldDB" id="A0A2S5REE8"/>
<organism evidence="2 3">
    <name type="scientific">Williamsoniiplasma lucivorax</name>
    <dbReference type="NCBI Taxonomy" id="209274"/>
    <lineage>
        <taxon>Bacteria</taxon>
        <taxon>Bacillati</taxon>
        <taxon>Mycoplasmatota</taxon>
        <taxon>Mollicutes</taxon>
        <taxon>Entomoplasmatales</taxon>
        <taxon>Williamsoniiplasma</taxon>
    </lineage>
</organism>
<dbReference type="EMBL" id="PHNE01000002">
    <property type="protein sequence ID" value="PPE05505.1"/>
    <property type="molecule type" value="Genomic_DNA"/>
</dbReference>
<keyword evidence="3" id="KW-1185">Reference proteome</keyword>
<evidence type="ECO:0000313" key="2">
    <source>
        <dbReference type="EMBL" id="PPE05505.1"/>
    </source>
</evidence>
<reference evidence="2 3" key="1">
    <citation type="submission" date="2017-11" db="EMBL/GenBank/DDBJ databases">
        <title>Genome sequence of Entomoplasma lucivorax PIPN-2 (ATCC 49196).</title>
        <authorList>
            <person name="Lo W.-S."/>
            <person name="Gasparich G.E."/>
            <person name="Kuo C.-H."/>
        </authorList>
    </citation>
    <scope>NUCLEOTIDE SEQUENCE [LARGE SCALE GENOMIC DNA]</scope>
    <source>
        <strain evidence="2 3">PIPN-2</strain>
    </source>
</reference>
<name>A0A2S5REE8_9MOLU</name>